<accession>A0A445DSZ3</accession>
<organism evidence="2 3">
    <name type="scientific">Arachis hypogaea</name>
    <name type="common">Peanut</name>
    <dbReference type="NCBI Taxonomy" id="3818"/>
    <lineage>
        <taxon>Eukaryota</taxon>
        <taxon>Viridiplantae</taxon>
        <taxon>Streptophyta</taxon>
        <taxon>Embryophyta</taxon>
        <taxon>Tracheophyta</taxon>
        <taxon>Spermatophyta</taxon>
        <taxon>Magnoliopsida</taxon>
        <taxon>eudicotyledons</taxon>
        <taxon>Gunneridae</taxon>
        <taxon>Pentapetalae</taxon>
        <taxon>rosids</taxon>
        <taxon>fabids</taxon>
        <taxon>Fabales</taxon>
        <taxon>Fabaceae</taxon>
        <taxon>Papilionoideae</taxon>
        <taxon>50 kb inversion clade</taxon>
        <taxon>dalbergioids sensu lato</taxon>
        <taxon>Dalbergieae</taxon>
        <taxon>Pterocarpus clade</taxon>
        <taxon>Arachis</taxon>
    </lineage>
</organism>
<dbReference type="Proteomes" id="UP000289738">
    <property type="component" value="Chromosome A03"/>
</dbReference>
<gene>
    <name evidence="2" type="ORF">Ahy_A03g012292</name>
</gene>
<sequence length="343" mass="38989">MVEQVMELFAEVGHSGGVDEAKECEEESNEDYVADSGDSYLSDSGDDNECVLETPVPTAGCHVLPPPLPIPALSAISSHYHSLDLDAMYERTPFLDTGEEDYNLDDGYTTWLKQSYVVVFKEVRRVGGVHSCLAPTISQDHRQLNSSLIYRVILPLIQSNPSVSILVLQREVQASYHFKPFYGKLWMAKQKAIAQIYGIGKKRTTRFPSCFRHCKAVFLLSDGTCDYGLFQSMHYPFRHTLAGCAATSIEWAPYVHLVYKQEVVFKVYEIEFHPIPDESMWTEWHGMRLCPNPVMRRKATGRPVSTRFWNDMDETEQQEKQCGLCRQYGHTRRGCPNQPTGDA</sequence>
<comment type="caution">
    <text evidence="2">The sequence shown here is derived from an EMBL/GenBank/DDBJ whole genome shotgun (WGS) entry which is preliminary data.</text>
</comment>
<evidence type="ECO:0000313" key="3">
    <source>
        <dbReference type="Proteomes" id="UP000289738"/>
    </source>
</evidence>
<evidence type="ECO:0000256" key="1">
    <source>
        <dbReference type="SAM" id="MobiDB-lite"/>
    </source>
</evidence>
<feature type="region of interest" description="Disordered" evidence="1">
    <location>
        <begin position="16"/>
        <end position="36"/>
    </location>
</feature>
<dbReference type="EMBL" id="SDMP01000003">
    <property type="protein sequence ID" value="RYR66304.1"/>
    <property type="molecule type" value="Genomic_DNA"/>
</dbReference>
<keyword evidence="3" id="KW-1185">Reference proteome</keyword>
<evidence type="ECO:0000313" key="2">
    <source>
        <dbReference type="EMBL" id="RYR66304.1"/>
    </source>
</evidence>
<dbReference type="AlphaFoldDB" id="A0A445DSZ3"/>
<name>A0A445DSZ3_ARAHY</name>
<proteinExistence type="predicted"/>
<protein>
    <submittedName>
        <fullName evidence="2">Uncharacterized protein</fullName>
    </submittedName>
</protein>
<feature type="compositionally biased region" description="Acidic residues" evidence="1">
    <location>
        <begin position="22"/>
        <end position="33"/>
    </location>
</feature>
<reference evidence="2 3" key="1">
    <citation type="submission" date="2019-01" db="EMBL/GenBank/DDBJ databases">
        <title>Sequencing of cultivated peanut Arachis hypogaea provides insights into genome evolution and oil improvement.</title>
        <authorList>
            <person name="Chen X."/>
        </authorList>
    </citation>
    <scope>NUCLEOTIDE SEQUENCE [LARGE SCALE GENOMIC DNA]</scope>
    <source>
        <strain evidence="3">cv. Fuhuasheng</strain>
        <tissue evidence="2">Leaves</tissue>
    </source>
</reference>